<evidence type="ECO:0000256" key="3">
    <source>
        <dbReference type="ARBA" id="ARBA00022618"/>
    </source>
</evidence>
<name>A0A9X2X7W6_9HYPH</name>
<dbReference type="AlphaFoldDB" id="A0A9X2X7W6"/>
<evidence type="ECO:0000256" key="10">
    <source>
        <dbReference type="HAMAP-Rule" id="MF_02019"/>
    </source>
</evidence>
<evidence type="ECO:0000256" key="2">
    <source>
        <dbReference type="ARBA" id="ARBA00022598"/>
    </source>
</evidence>
<evidence type="ECO:0000256" key="9">
    <source>
        <dbReference type="ARBA" id="ARBA00023316"/>
    </source>
</evidence>
<evidence type="ECO:0000259" key="12">
    <source>
        <dbReference type="Pfam" id="PF01225"/>
    </source>
</evidence>
<dbReference type="EC" id="6.3.2.10" evidence="10 11"/>
<keyword evidence="16" id="KW-1185">Reference proteome</keyword>
<dbReference type="InterPro" id="IPR051046">
    <property type="entry name" value="MurCDEF_CellWall_CoF430Synth"/>
</dbReference>
<dbReference type="InterPro" id="IPR036565">
    <property type="entry name" value="Mur-like_cat_sf"/>
</dbReference>
<comment type="similarity">
    <text evidence="10">Belongs to the MurCDEF family. MurF subfamily.</text>
</comment>
<feature type="binding site" evidence="10">
    <location>
        <begin position="114"/>
        <end position="120"/>
    </location>
    <ligand>
        <name>ATP</name>
        <dbReference type="ChEBI" id="CHEBI:30616"/>
    </ligand>
</feature>
<comment type="function">
    <text evidence="10 11">Involved in cell wall formation. Catalyzes the final step in the synthesis of UDP-N-acetylmuramoyl-pentapeptide, the precursor of murein.</text>
</comment>
<dbReference type="Pfam" id="PF08245">
    <property type="entry name" value="Mur_ligase_M"/>
    <property type="match status" value="1"/>
</dbReference>
<evidence type="ECO:0000313" key="16">
    <source>
        <dbReference type="Proteomes" id="UP001149009"/>
    </source>
</evidence>
<gene>
    <name evidence="10 15" type="primary">murF</name>
    <name evidence="15" type="ORF">NYR54_09870</name>
</gene>
<dbReference type="Pfam" id="PF01225">
    <property type="entry name" value="Mur_ligase"/>
    <property type="match status" value="1"/>
</dbReference>
<keyword evidence="3 10" id="KW-0132">Cell division</keyword>
<evidence type="ECO:0000313" key="15">
    <source>
        <dbReference type="EMBL" id="MCT8990595.1"/>
    </source>
</evidence>
<dbReference type="InterPro" id="IPR000713">
    <property type="entry name" value="Mur_ligase_N"/>
</dbReference>
<comment type="pathway">
    <text evidence="10 11">Cell wall biogenesis; peptidoglycan biosynthesis.</text>
</comment>
<dbReference type="SUPFAM" id="SSF53244">
    <property type="entry name" value="MurD-like peptide ligases, peptide-binding domain"/>
    <property type="match status" value="1"/>
</dbReference>
<evidence type="ECO:0000256" key="11">
    <source>
        <dbReference type="RuleBase" id="RU004136"/>
    </source>
</evidence>
<dbReference type="GO" id="GO:0051301">
    <property type="term" value="P:cell division"/>
    <property type="evidence" value="ECO:0007669"/>
    <property type="project" value="UniProtKB-KW"/>
</dbReference>
<comment type="subcellular location">
    <subcellularLocation>
        <location evidence="10 11">Cytoplasm</location>
    </subcellularLocation>
</comment>
<keyword evidence="2 10" id="KW-0436">Ligase</keyword>
<reference evidence="15" key="1">
    <citation type="submission" date="2022-08" db="EMBL/GenBank/DDBJ databases">
        <title>Chelativorans sichuanense sp. nov., a paraffin oil-degrading bacterium isolated from a mixture of oil-based drill cuttings and paddy soil.</title>
        <authorList>
            <person name="Yu J."/>
            <person name="Liu H."/>
            <person name="Chen Q."/>
        </authorList>
    </citation>
    <scope>NUCLEOTIDE SEQUENCE</scope>
    <source>
        <strain evidence="15">SCAU 2101</strain>
    </source>
</reference>
<comment type="catalytic activity">
    <reaction evidence="10 11">
        <text>D-alanyl-D-alanine + UDP-N-acetyl-alpha-D-muramoyl-L-alanyl-gamma-D-glutamyl-meso-2,6-diaminopimelate + ATP = UDP-N-acetyl-alpha-D-muramoyl-L-alanyl-gamma-D-glutamyl-meso-2,6-diaminopimeloyl-D-alanyl-D-alanine + ADP + phosphate + H(+)</text>
        <dbReference type="Rhea" id="RHEA:28374"/>
        <dbReference type="ChEBI" id="CHEBI:15378"/>
        <dbReference type="ChEBI" id="CHEBI:30616"/>
        <dbReference type="ChEBI" id="CHEBI:43474"/>
        <dbReference type="ChEBI" id="CHEBI:57822"/>
        <dbReference type="ChEBI" id="CHEBI:61386"/>
        <dbReference type="ChEBI" id="CHEBI:83905"/>
        <dbReference type="ChEBI" id="CHEBI:456216"/>
        <dbReference type="EC" id="6.3.2.10"/>
    </reaction>
</comment>
<keyword evidence="5 10" id="KW-0067">ATP-binding</keyword>
<evidence type="ECO:0000259" key="13">
    <source>
        <dbReference type="Pfam" id="PF02875"/>
    </source>
</evidence>
<keyword evidence="1 10" id="KW-0963">Cytoplasm</keyword>
<sequence length="476" mass="50332">MTLLWEMGALVEATGGRPFGTMPQGVTGISIDSRTLKPGEAFFAIKGERFDGHDFATAAMAAGASILVVSEGKLPALGRLAIPKLVVPDVLGALRGLAAGARRRTRAKVIAVTGSAGKTTTKEMLRHALSSVGTVHAAEQSFNNHWGVPLTLARLPADCDFAVFEIGMNRAGEIEPLARLVEPHVAAITLVAGAHLGHFNSLDEIAQAKGEIFAGVVRGGHALINRDDQRARLLSRMAAEAGIKNIWGFGEHARAQFRLVQYDPQGDWSALNLKIAGQDLVGRVTVPGRHMAQNALVAVAAGYLAGADPEKLLTALGDFSAGPGRGRRHRLRHGEGVFTLIDESYNANPASMKAALQLLDAAPVTGEGRRIAVLGDMLELGEHSARLHTALADIIAGTKTDVLLLAGAEMKALADRPPPNLRVEHRASAEELEPLLLETVQPGDAVVVKSSKATGFSRLVEALLRHFPAVDEPARS</sequence>
<evidence type="ECO:0000256" key="7">
    <source>
        <dbReference type="ARBA" id="ARBA00022984"/>
    </source>
</evidence>
<dbReference type="RefSeq" id="WP_261515474.1">
    <property type="nucleotide sequence ID" value="NZ_JAODNV010000010.1"/>
</dbReference>
<dbReference type="Gene3D" id="3.40.1190.10">
    <property type="entry name" value="Mur-like, catalytic domain"/>
    <property type="match status" value="1"/>
</dbReference>
<comment type="caution">
    <text evidence="15">The sequence shown here is derived from an EMBL/GenBank/DDBJ whole genome shotgun (WGS) entry which is preliminary data.</text>
</comment>
<feature type="domain" description="Mur ligase N-terminal catalytic" evidence="12">
    <location>
        <begin position="26"/>
        <end position="99"/>
    </location>
</feature>
<dbReference type="Pfam" id="PF02875">
    <property type="entry name" value="Mur_ligase_C"/>
    <property type="match status" value="1"/>
</dbReference>
<keyword evidence="9 10" id="KW-0961">Cell wall biogenesis/degradation</keyword>
<keyword evidence="7 10" id="KW-0573">Peptidoglycan synthesis</keyword>
<dbReference type="Gene3D" id="3.40.1390.10">
    <property type="entry name" value="MurE/MurF, N-terminal domain"/>
    <property type="match status" value="1"/>
</dbReference>
<dbReference type="InterPro" id="IPR035911">
    <property type="entry name" value="MurE/MurF_N"/>
</dbReference>
<evidence type="ECO:0000256" key="8">
    <source>
        <dbReference type="ARBA" id="ARBA00023306"/>
    </source>
</evidence>
<accession>A0A9X2X7W6</accession>
<dbReference type="NCBIfam" id="TIGR01143">
    <property type="entry name" value="murF"/>
    <property type="match status" value="1"/>
</dbReference>
<dbReference type="SUPFAM" id="SSF63418">
    <property type="entry name" value="MurE/MurF N-terminal domain"/>
    <property type="match status" value="1"/>
</dbReference>
<feature type="domain" description="Mur ligase central" evidence="14">
    <location>
        <begin position="112"/>
        <end position="301"/>
    </location>
</feature>
<dbReference type="HAMAP" id="MF_02019">
    <property type="entry name" value="MurF"/>
    <property type="match status" value="1"/>
</dbReference>
<evidence type="ECO:0000256" key="5">
    <source>
        <dbReference type="ARBA" id="ARBA00022840"/>
    </source>
</evidence>
<dbReference type="GO" id="GO:0009252">
    <property type="term" value="P:peptidoglycan biosynthetic process"/>
    <property type="evidence" value="ECO:0007669"/>
    <property type="project" value="UniProtKB-UniRule"/>
</dbReference>
<keyword evidence="6 10" id="KW-0133">Cell shape</keyword>
<protein>
    <recommendedName>
        <fullName evidence="10 11">UDP-N-acetylmuramoyl-tripeptide--D-alanyl-D-alanine ligase</fullName>
        <ecNumber evidence="10 11">6.3.2.10</ecNumber>
    </recommendedName>
    <alternativeName>
        <fullName evidence="10">D-alanyl-D-alanine-adding enzyme</fullName>
    </alternativeName>
</protein>
<dbReference type="InterPro" id="IPR004101">
    <property type="entry name" value="Mur_ligase_C"/>
</dbReference>
<keyword evidence="8 10" id="KW-0131">Cell cycle</keyword>
<proteinExistence type="inferred from homology"/>
<dbReference type="EMBL" id="JAODNV010000010">
    <property type="protein sequence ID" value="MCT8990595.1"/>
    <property type="molecule type" value="Genomic_DNA"/>
</dbReference>
<feature type="domain" description="Mur ligase C-terminal" evidence="13">
    <location>
        <begin position="331"/>
        <end position="451"/>
    </location>
</feature>
<dbReference type="InterPro" id="IPR036615">
    <property type="entry name" value="Mur_ligase_C_dom_sf"/>
</dbReference>
<dbReference type="GO" id="GO:0008360">
    <property type="term" value="P:regulation of cell shape"/>
    <property type="evidence" value="ECO:0007669"/>
    <property type="project" value="UniProtKB-KW"/>
</dbReference>
<dbReference type="InterPro" id="IPR013221">
    <property type="entry name" value="Mur_ligase_cen"/>
</dbReference>
<dbReference type="GO" id="GO:0005737">
    <property type="term" value="C:cytoplasm"/>
    <property type="evidence" value="ECO:0007669"/>
    <property type="project" value="UniProtKB-SubCell"/>
</dbReference>
<dbReference type="PANTHER" id="PTHR43024">
    <property type="entry name" value="UDP-N-ACETYLMURAMOYL-TRIPEPTIDE--D-ALANYL-D-ALANINE LIGASE"/>
    <property type="match status" value="1"/>
</dbReference>
<dbReference type="PANTHER" id="PTHR43024:SF1">
    <property type="entry name" value="UDP-N-ACETYLMURAMOYL-TRIPEPTIDE--D-ALANYL-D-ALANINE LIGASE"/>
    <property type="match status" value="1"/>
</dbReference>
<dbReference type="Proteomes" id="UP001149009">
    <property type="component" value="Unassembled WGS sequence"/>
</dbReference>
<evidence type="ECO:0000256" key="1">
    <source>
        <dbReference type="ARBA" id="ARBA00022490"/>
    </source>
</evidence>
<dbReference type="SUPFAM" id="SSF53623">
    <property type="entry name" value="MurD-like peptide ligases, catalytic domain"/>
    <property type="match status" value="1"/>
</dbReference>
<evidence type="ECO:0000259" key="14">
    <source>
        <dbReference type="Pfam" id="PF08245"/>
    </source>
</evidence>
<dbReference type="GO" id="GO:0047480">
    <property type="term" value="F:UDP-N-acetylmuramoyl-tripeptide-D-alanyl-D-alanine ligase activity"/>
    <property type="evidence" value="ECO:0007669"/>
    <property type="project" value="UniProtKB-UniRule"/>
</dbReference>
<keyword evidence="4 10" id="KW-0547">Nucleotide-binding</keyword>
<dbReference type="Gene3D" id="3.90.190.20">
    <property type="entry name" value="Mur ligase, C-terminal domain"/>
    <property type="match status" value="1"/>
</dbReference>
<dbReference type="GO" id="GO:0005524">
    <property type="term" value="F:ATP binding"/>
    <property type="evidence" value="ECO:0007669"/>
    <property type="project" value="UniProtKB-UniRule"/>
</dbReference>
<evidence type="ECO:0000256" key="4">
    <source>
        <dbReference type="ARBA" id="ARBA00022741"/>
    </source>
</evidence>
<dbReference type="InterPro" id="IPR005863">
    <property type="entry name" value="UDP-N-AcMur_synth"/>
</dbReference>
<dbReference type="GO" id="GO:0071555">
    <property type="term" value="P:cell wall organization"/>
    <property type="evidence" value="ECO:0007669"/>
    <property type="project" value="UniProtKB-KW"/>
</dbReference>
<organism evidence="15 16">
    <name type="scientific">Chelativorans petroleitrophicus</name>
    <dbReference type="NCBI Taxonomy" id="2975484"/>
    <lineage>
        <taxon>Bacteria</taxon>
        <taxon>Pseudomonadati</taxon>
        <taxon>Pseudomonadota</taxon>
        <taxon>Alphaproteobacteria</taxon>
        <taxon>Hyphomicrobiales</taxon>
        <taxon>Phyllobacteriaceae</taxon>
        <taxon>Chelativorans</taxon>
    </lineage>
</organism>
<evidence type="ECO:0000256" key="6">
    <source>
        <dbReference type="ARBA" id="ARBA00022960"/>
    </source>
</evidence>